<dbReference type="EMBL" id="EQ984988">
    <property type="protein sequence ID" value="EEF23703.1"/>
    <property type="molecule type" value="Genomic_DNA"/>
</dbReference>
<dbReference type="AlphaFoldDB" id="B9TKB1"/>
<proteinExistence type="predicted"/>
<keyword evidence="2" id="KW-1185">Reference proteome</keyword>
<accession>B9TKB1</accession>
<organism evidence="1 2">
    <name type="scientific">Ricinus communis</name>
    <name type="common">Castor bean</name>
    <dbReference type="NCBI Taxonomy" id="3988"/>
    <lineage>
        <taxon>Eukaryota</taxon>
        <taxon>Viridiplantae</taxon>
        <taxon>Streptophyta</taxon>
        <taxon>Embryophyta</taxon>
        <taxon>Tracheophyta</taxon>
        <taxon>Spermatophyta</taxon>
        <taxon>Magnoliopsida</taxon>
        <taxon>eudicotyledons</taxon>
        <taxon>Gunneridae</taxon>
        <taxon>Pentapetalae</taxon>
        <taxon>rosids</taxon>
        <taxon>fabids</taxon>
        <taxon>Malpighiales</taxon>
        <taxon>Euphorbiaceae</taxon>
        <taxon>Acalyphoideae</taxon>
        <taxon>Acalypheae</taxon>
        <taxon>Ricinus</taxon>
    </lineage>
</organism>
<protein>
    <submittedName>
        <fullName evidence="1">Uncharacterized protein</fullName>
    </submittedName>
</protein>
<dbReference type="InParanoid" id="B9TKB1"/>
<name>B9TKB1_RICCO</name>
<evidence type="ECO:0000313" key="2">
    <source>
        <dbReference type="Proteomes" id="UP000008311"/>
    </source>
</evidence>
<reference evidence="2" key="1">
    <citation type="journal article" date="2010" name="Nat. Biotechnol.">
        <title>Draft genome sequence of the oilseed species Ricinus communis.</title>
        <authorList>
            <person name="Chan A.P."/>
            <person name="Crabtree J."/>
            <person name="Zhao Q."/>
            <person name="Lorenzi H."/>
            <person name="Orvis J."/>
            <person name="Puiu D."/>
            <person name="Melake-Berhan A."/>
            <person name="Jones K.M."/>
            <person name="Redman J."/>
            <person name="Chen G."/>
            <person name="Cahoon E.B."/>
            <person name="Gedil M."/>
            <person name="Stanke M."/>
            <person name="Haas B.J."/>
            <person name="Wortman J.R."/>
            <person name="Fraser-Liggett C.M."/>
            <person name="Ravel J."/>
            <person name="Rabinowicz P.D."/>
        </authorList>
    </citation>
    <scope>NUCLEOTIDE SEQUENCE [LARGE SCALE GENOMIC DNA]</scope>
    <source>
        <strain evidence="2">cv. Hale</strain>
    </source>
</reference>
<gene>
    <name evidence="1" type="ORF">RCOM_2125090</name>
</gene>
<evidence type="ECO:0000313" key="1">
    <source>
        <dbReference type="EMBL" id="EEF23703.1"/>
    </source>
</evidence>
<dbReference type="Proteomes" id="UP000008311">
    <property type="component" value="Unassembled WGS sequence"/>
</dbReference>
<sequence length="76" mass="8058">MAAPAIGSGTDRRAMIIGQLPQAAYFAEGATGFDHGRSQVISPPHSIETEHIDGPRAATACYKFAGPWHIHVTTTL</sequence>